<dbReference type="InterPro" id="IPR036805">
    <property type="entry name" value="Tscrpt_elong_fac_GreA/B_N_sf"/>
</dbReference>
<reference evidence="7" key="1">
    <citation type="submission" date="2020-05" db="EMBL/GenBank/DDBJ databases">
        <authorList>
            <person name="Chiriac C."/>
            <person name="Salcher M."/>
            <person name="Ghai R."/>
            <person name="Kavagutti S V."/>
        </authorList>
    </citation>
    <scope>NUCLEOTIDE SEQUENCE</scope>
</reference>
<dbReference type="GO" id="GO:0006354">
    <property type="term" value="P:DNA-templated transcription elongation"/>
    <property type="evidence" value="ECO:0007669"/>
    <property type="project" value="TreeGrafter"/>
</dbReference>
<protein>
    <submittedName>
        <fullName evidence="7">Unannotated protein</fullName>
    </submittedName>
</protein>
<dbReference type="InterPro" id="IPR001437">
    <property type="entry name" value="Tscrpt_elong_fac_GreA/B_C"/>
</dbReference>
<dbReference type="Pfam" id="PF01272">
    <property type="entry name" value="GreA_GreB"/>
    <property type="match status" value="1"/>
</dbReference>
<dbReference type="EMBL" id="CAFBMH010000021">
    <property type="protein sequence ID" value="CAB4900665.1"/>
    <property type="molecule type" value="Genomic_DNA"/>
</dbReference>
<proteinExistence type="predicted"/>
<dbReference type="GO" id="GO:0003677">
    <property type="term" value="F:DNA binding"/>
    <property type="evidence" value="ECO:0007669"/>
    <property type="project" value="UniProtKB-KW"/>
</dbReference>
<dbReference type="PANTHER" id="PTHR30437">
    <property type="entry name" value="TRANSCRIPTION ELONGATION FACTOR GREA"/>
    <property type="match status" value="1"/>
</dbReference>
<evidence type="ECO:0000313" key="6">
    <source>
        <dbReference type="EMBL" id="CAB4835784.1"/>
    </source>
</evidence>
<dbReference type="Gene3D" id="3.10.50.30">
    <property type="entry name" value="Transcription elongation factor, GreA/GreB, C-terminal domain"/>
    <property type="match status" value="1"/>
</dbReference>
<evidence type="ECO:0000256" key="1">
    <source>
        <dbReference type="ARBA" id="ARBA00023015"/>
    </source>
</evidence>
<dbReference type="GO" id="GO:0032784">
    <property type="term" value="P:regulation of DNA-templated transcription elongation"/>
    <property type="evidence" value="ECO:0007669"/>
    <property type="project" value="InterPro"/>
</dbReference>
<dbReference type="AlphaFoldDB" id="A0A6J7G5Y0"/>
<dbReference type="SUPFAM" id="SSF46557">
    <property type="entry name" value="GreA transcript cleavage protein, N-terminal domain"/>
    <property type="match status" value="1"/>
</dbReference>
<sequence>MAEVQRLSQTAYERLKADHDDLTTRGRIDIARKIETAREMGDLSENGDYHAAKEEQGKMEGRIALLKMLLRDVEIVDNISGDTVDAGCVVGIRYQGDAEDEVEKYLYGSIEERREGLTVMSPGSPLGEALFGAKVGHVVKYLAPGGESSVEVVSIEA</sequence>
<dbReference type="PIRSF" id="PIRSF006092">
    <property type="entry name" value="GreA_GreB"/>
    <property type="match status" value="1"/>
</dbReference>
<evidence type="ECO:0000259" key="4">
    <source>
        <dbReference type="Pfam" id="PF01272"/>
    </source>
</evidence>
<keyword evidence="3" id="KW-0804">Transcription</keyword>
<evidence type="ECO:0000313" key="7">
    <source>
        <dbReference type="EMBL" id="CAB4900665.1"/>
    </source>
</evidence>
<dbReference type="PANTHER" id="PTHR30437:SF4">
    <property type="entry name" value="TRANSCRIPTION ELONGATION FACTOR GREA"/>
    <property type="match status" value="1"/>
</dbReference>
<dbReference type="Gene3D" id="1.10.287.180">
    <property type="entry name" value="Transcription elongation factor, GreA/GreB, N-terminal domain"/>
    <property type="match status" value="1"/>
</dbReference>
<evidence type="ECO:0000256" key="2">
    <source>
        <dbReference type="ARBA" id="ARBA00023125"/>
    </source>
</evidence>
<dbReference type="InterPro" id="IPR023459">
    <property type="entry name" value="Tscrpt_elong_fac_GreA/B_fam"/>
</dbReference>
<name>A0A6J7G5Y0_9ZZZZ</name>
<keyword evidence="2" id="KW-0238">DNA-binding</keyword>
<dbReference type="SUPFAM" id="SSF54534">
    <property type="entry name" value="FKBP-like"/>
    <property type="match status" value="1"/>
</dbReference>
<dbReference type="GO" id="GO:0070063">
    <property type="term" value="F:RNA polymerase binding"/>
    <property type="evidence" value="ECO:0007669"/>
    <property type="project" value="InterPro"/>
</dbReference>
<keyword evidence="1" id="KW-0805">Transcription regulation</keyword>
<dbReference type="InterPro" id="IPR036953">
    <property type="entry name" value="GreA/GreB_C_sf"/>
</dbReference>
<dbReference type="InterPro" id="IPR022691">
    <property type="entry name" value="Tscrpt_elong_fac_GreA/B_N"/>
</dbReference>
<evidence type="ECO:0000259" key="5">
    <source>
        <dbReference type="Pfam" id="PF03449"/>
    </source>
</evidence>
<feature type="domain" description="Transcription elongation factor GreA/GreB C-terminal" evidence="4">
    <location>
        <begin position="81"/>
        <end position="156"/>
    </location>
</feature>
<dbReference type="EMBL" id="CAFABA010000144">
    <property type="protein sequence ID" value="CAB4835784.1"/>
    <property type="molecule type" value="Genomic_DNA"/>
</dbReference>
<dbReference type="Pfam" id="PF03449">
    <property type="entry name" value="GreA_GreB_N"/>
    <property type="match status" value="1"/>
</dbReference>
<organism evidence="7">
    <name type="scientific">freshwater metagenome</name>
    <dbReference type="NCBI Taxonomy" id="449393"/>
    <lineage>
        <taxon>unclassified sequences</taxon>
        <taxon>metagenomes</taxon>
        <taxon>ecological metagenomes</taxon>
    </lineage>
</organism>
<feature type="domain" description="Transcription elongation factor GreA/GreB N-terminal" evidence="5">
    <location>
        <begin position="7"/>
        <end position="75"/>
    </location>
</feature>
<gene>
    <name evidence="6" type="ORF">UFOPK3139_02626</name>
    <name evidence="7" type="ORF">UFOPK3543_00843</name>
</gene>
<dbReference type="FunFam" id="1.10.287.180:FF:000001">
    <property type="entry name" value="Transcription elongation factor GreA"/>
    <property type="match status" value="1"/>
</dbReference>
<accession>A0A6J7G5Y0</accession>
<evidence type="ECO:0000256" key="3">
    <source>
        <dbReference type="ARBA" id="ARBA00023163"/>
    </source>
</evidence>